<sequence length="64" mass="6946">MEKQPSSKSSCGCCGGGVFGSIGAVLAALLSYKVNGSILWALVHAFLSWFYVIYHWLTYGELMP</sequence>
<dbReference type="OrthoDB" id="287788at2"/>
<gene>
    <name evidence="2" type="ORF">Pla163_37590</name>
</gene>
<keyword evidence="1" id="KW-0472">Membrane</keyword>
<feature type="transmembrane region" description="Helical" evidence="1">
    <location>
        <begin position="38"/>
        <end position="57"/>
    </location>
</feature>
<name>A0A518D563_9BACT</name>
<keyword evidence="1" id="KW-0812">Transmembrane</keyword>
<accession>A0A518D563</accession>
<proteinExistence type="predicted"/>
<keyword evidence="1" id="KW-1133">Transmembrane helix</keyword>
<evidence type="ECO:0000256" key="1">
    <source>
        <dbReference type="SAM" id="Phobius"/>
    </source>
</evidence>
<organism evidence="2 3">
    <name type="scientific">Rohdeia mirabilis</name>
    <dbReference type="NCBI Taxonomy" id="2528008"/>
    <lineage>
        <taxon>Bacteria</taxon>
        <taxon>Pseudomonadati</taxon>
        <taxon>Planctomycetota</taxon>
        <taxon>Planctomycetia</taxon>
        <taxon>Planctomycetia incertae sedis</taxon>
        <taxon>Rohdeia</taxon>
    </lineage>
</organism>
<reference evidence="2 3" key="1">
    <citation type="submission" date="2019-02" db="EMBL/GenBank/DDBJ databases">
        <title>Deep-cultivation of Planctomycetes and their phenomic and genomic characterization uncovers novel biology.</title>
        <authorList>
            <person name="Wiegand S."/>
            <person name="Jogler M."/>
            <person name="Boedeker C."/>
            <person name="Pinto D."/>
            <person name="Vollmers J."/>
            <person name="Rivas-Marin E."/>
            <person name="Kohn T."/>
            <person name="Peeters S.H."/>
            <person name="Heuer A."/>
            <person name="Rast P."/>
            <person name="Oberbeckmann S."/>
            <person name="Bunk B."/>
            <person name="Jeske O."/>
            <person name="Meyerdierks A."/>
            <person name="Storesund J.E."/>
            <person name="Kallscheuer N."/>
            <person name="Luecker S."/>
            <person name="Lage O.M."/>
            <person name="Pohl T."/>
            <person name="Merkel B.J."/>
            <person name="Hornburger P."/>
            <person name="Mueller R.-W."/>
            <person name="Bruemmer F."/>
            <person name="Labrenz M."/>
            <person name="Spormann A.M."/>
            <person name="Op den Camp H."/>
            <person name="Overmann J."/>
            <person name="Amann R."/>
            <person name="Jetten M.S.M."/>
            <person name="Mascher T."/>
            <person name="Medema M.H."/>
            <person name="Devos D.P."/>
            <person name="Kaster A.-K."/>
            <person name="Ovreas L."/>
            <person name="Rohde M."/>
            <person name="Galperin M.Y."/>
            <person name="Jogler C."/>
        </authorList>
    </citation>
    <scope>NUCLEOTIDE SEQUENCE [LARGE SCALE GENOMIC DNA]</scope>
    <source>
        <strain evidence="2 3">Pla163</strain>
    </source>
</reference>
<dbReference type="AlphaFoldDB" id="A0A518D563"/>
<evidence type="ECO:0000313" key="2">
    <source>
        <dbReference type="EMBL" id="QDU86608.1"/>
    </source>
</evidence>
<evidence type="ECO:0000313" key="3">
    <source>
        <dbReference type="Proteomes" id="UP000319342"/>
    </source>
</evidence>
<protein>
    <submittedName>
        <fullName evidence="2">Uncharacterized protein</fullName>
    </submittedName>
</protein>
<keyword evidence="3" id="KW-1185">Reference proteome</keyword>
<feature type="transmembrane region" description="Helical" evidence="1">
    <location>
        <begin position="12"/>
        <end position="32"/>
    </location>
</feature>
<dbReference type="EMBL" id="CP036290">
    <property type="protein sequence ID" value="QDU86608.1"/>
    <property type="molecule type" value="Genomic_DNA"/>
</dbReference>
<dbReference type="Proteomes" id="UP000319342">
    <property type="component" value="Chromosome"/>
</dbReference>